<reference evidence="1" key="2">
    <citation type="journal article" date="2021" name="Microbiol. Resour. Announc.">
        <title>Complete Genome Sequence of Polycladomyces abyssicola JIR-001T, Isolated from Hemipelagic Sediment in Deep Seawater.</title>
        <authorList>
            <person name="Tsubouchi T."/>
            <person name="Kaneko Y."/>
        </authorList>
    </citation>
    <scope>NUCLEOTIDE SEQUENCE</scope>
    <source>
        <strain evidence="1">JIR-001</strain>
    </source>
</reference>
<organism evidence="1 2">
    <name type="scientific">Polycladomyces abyssicola</name>
    <dbReference type="NCBI Taxonomy" id="1125966"/>
    <lineage>
        <taxon>Bacteria</taxon>
        <taxon>Bacillati</taxon>
        <taxon>Bacillota</taxon>
        <taxon>Bacilli</taxon>
        <taxon>Bacillales</taxon>
        <taxon>Thermoactinomycetaceae</taxon>
        <taxon>Polycladomyces</taxon>
    </lineage>
</organism>
<dbReference type="EMBL" id="AP024601">
    <property type="protein sequence ID" value="BCU81184.1"/>
    <property type="molecule type" value="Genomic_DNA"/>
</dbReference>
<dbReference type="AlphaFoldDB" id="A0A8D5UDS5"/>
<reference evidence="1" key="1">
    <citation type="journal article" date="2013" name="Int. J. Syst. Evol. Microbiol.">
        <title>Polycladomyces abyssicola gen. nov., sp. nov., a thermophilic filamentous bacterium isolated from hemipelagic sediment.</title>
        <authorList>
            <person name="Tsubouchi T."/>
            <person name="Shimane Y."/>
            <person name="Mori K."/>
            <person name="Usui K."/>
            <person name="Hiraki T."/>
            <person name="Tame A."/>
            <person name="Uematsu K."/>
            <person name="Maruyama T."/>
            <person name="Hatada Y."/>
        </authorList>
    </citation>
    <scope>NUCLEOTIDE SEQUENCE</scope>
    <source>
        <strain evidence="1">JIR-001</strain>
    </source>
</reference>
<dbReference type="Proteomes" id="UP000677436">
    <property type="component" value="Chromosome"/>
</dbReference>
<accession>A0A8D5UDS5</accession>
<dbReference type="KEGG" id="pabs:JIR001_09670"/>
<proteinExistence type="predicted"/>
<sequence>MNGAFVVYHFTQQIGLSRRTDGQPDGFESTYLPYPFCFVKQGSPRFFAKGDEDKEVWEGEEWTTNYHLYQWRRSNGVTDGFNRRWIGWNWTAP</sequence>
<evidence type="ECO:0000313" key="2">
    <source>
        <dbReference type="Proteomes" id="UP000677436"/>
    </source>
</evidence>
<evidence type="ECO:0000313" key="1">
    <source>
        <dbReference type="EMBL" id="BCU81184.1"/>
    </source>
</evidence>
<gene>
    <name evidence="1" type="ORF">JIR001_09670</name>
</gene>
<name>A0A8D5UDS5_9BACL</name>
<protein>
    <submittedName>
        <fullName evidence="1">Uncharacterized protein</fullName>
    </submittedName>
</protein>
<keyword evidence="2" id="KW-1185">Reference proteome</keyword>